<proteinExistence type="inferred from homology"/>
<dbReference type="Gene3D" id="3.90.1720.10">
    <property type="entry name" value="endopeptidase domain like (from Nostoc punctiforme)"/>
    <property type="match status" value="1"/>
</dbReference>
<evidence type="ECO:0000256" key="5">
    <source>
        <dbReference type="SAM" id="SignalP"/>
    </source>
</evidence>
<keyword evidence="4" id="KW-0788">Thiol protease</keyword>
<feature type="chain" id="PRO_5039109360" evidence="5">
    <location>
        <begin position="22"/>
        <end position="388"/>
    </location>
</feature>
<comment type="caution">
    <text evidence="7">The sequence shown here is derived from an EMBL/GenBank/DDBJ whole genome shotgun (WGS) entry which is preliminary data.</text>
</comment>
<dbReference type="InterPro" id="IPR036365">
    <property type="entry name" value="PGBD-like_sf"/>
</dbReference>
<organism evidence="7 8">
    <name type="scientific">Halalkalibacter suaedae</name>
    <dbReference type="NCBI Taxonomy" id="2822140"/>
    <lineage>
        <taxon>Bacteria</taxon>
        <taxon>Bacillati</taxon>
        <taxon>Bacillota</taxon>
        <taxon>Bacilli</taxon>
        <taxon>Bacillales</taxon>
        <taxon>Bacillaceae</taxon>
        <taxon>Halalkalibacter</taxon>
    </lineage>
</organism>
<keyword evidence="5" id="KW-0732">Signal</keyword>
<evidence type="ECO:0000256" key="1">
    <source>
        <dbReference type="ARBA" id="ARBA00007074"/>
    </source>
</evidence>
<dbReference type="InterPro" id="IPR036366">
    <property type="entry name" value="PGBDSf"/>
</dbReference>
<reference evidence="7" key="1">
    <citation type="submission" date="2021-03" db="EMBL/GenBank/DDBJ databases">
        <title>Bacillus suaedae sp. nov., isolated from Suaeda aralocaspica.</title>
        <authorList>
            <person name="Lei R.F.R."/>
        </authorList>
    </citation>
    <scope>NUCLEOTIDE SEQUENCE</scope>
    <source>
        <strain evidence="7">YZJH907-2</strain>
    </source>
</reference>
<dbReference type="GO" id="GO:0008234">
    <property type="term" value="F:cysteine-type peptidase activity"/>
    <property type="evidence" value="ECO:0007669"/>
    <property type="project" value="UniProtKB-KW"/>
</dbReference>
<feature type="domain" description="NlpC/P60" evidence="6">
    <location>
        <begin position="270"/>
        <end position="388"/>
    </location>
</feature>
<dbReference type="Proteomes" id="UP000678228">
    <property type="component" value="Unassembled WGS sequence"/>
</dbReference>
<dbReference type="RefSeq" id="WP_210596332.1">
    <property type="nucleotide sequence ID" value="NZ_JAGKSQ010000002.1"/>
</dbReference>
<dbReference type="SUPFAM" id="SSF47090">
    <property type="entry name" value="PGBD-like"/>
    <property type="match status" value="2"/>
</dbReference>
<evidence type="ECO:0000313" key="7">
    <source>
        <dbReference type="EMBL" id="MBP3950644.1"/>
    </source>
</evidence>
<dbReference type="PROSITE" id="PS51935">
    <property type="entry name" value="NLPC_P60"/>
    <property type="match status" value="1"/>
</dbReference>
<dbReference type="PANTHER" id="PTHR47053:SF1">
    <property type="entry name" value="MUREIN DD-ENDOPEPTIDASE MEPH-RELATED"/>
    <property type="match status" value="1"/>
</dbReference>
<evidence type="ECO:0000313" key="8">
    <source>
        <dbReference type="Proteomes" id="UP000678228"/>
    </source>
</evidence>
<dbReference type="EMBL" id="JAGKSQ010000002">
    <property type="protein sequence ID" value="MBP3950644.1"/>
    <property type="molecule type" value="Genomic_DNA"/>
</dbReference>
<dbReference type="AlphaFoldDB" id="A0A940WQ61"/>
<dbReference type="GO" id="GO:0006508">
    <property type="term" value="P:proteolysis"/>
    <property type="evidence" value="ECO:0007669"/>
    <property type="project" value="UniProtKB-KW"/>
</dbReference>
<keyword evidence="2" id="KW-0645">Protease</keyword>
<comment type="similarity">
    <text evidence="1">Belongs to the peptidase C40 family.</text>
</comment>
<evidence type="ECO:0000259" key="6">
    <source>
        <dbReference type="PROSITE" id="PS51935"/>
    </source>
</evidence>
<feature type="signal peptide" evidence="5">
    <location>
        <begin position="1"/>
        <end position="21"/>
    </location>
</feature>
<sequence length="388" mass="42416">MNAKAKGTLLLSTAMFGSALSLPFEISKAEMTSTPITPSPKKSQYNQKLSFGSVGDSVFEVQSYLKAFDYYRGVHDGVYGLLTKQAVTSFQKNHKLTIDGISGPQTLGHLIHSSDVSVNVNNTMLMSSIQIQENNPEEVLIAKEDTSVLKGESIQLYKIGDQGSQIKKFQEVLEDHGYYDGVDGIFGSKTMSAVKEFQRVHNLAVDGIIGPETKKMFENTEEIIDYSPPTPEITASATVDIQKTDETQAAEVAIAETTEQQQEPVEKSVSTHSSNLITTASSLKGTPYVWGGTTPAGFDCSGFIQYVFNQHGKKLPRTTKELFNQGQPVSTLQAGDIVFFTTYRSGPSHAGIYIGDRQFIHSGSSNGVTHASLDSSYWSKRYLGAKRF</sequence>
<gene>
    <name evidence="7" type="ORF">J7W16_05810</name>
</gene>
<evidence type="ECO:0000256" key="2">
    <source>
        <dbReference type="ARBA" id="ARBA00022670"/>
    </source>
</evidence>
<dbReference type="InterPro" id="IPR038765">
    <property type="entry name" value="Papain-like_cys_pep_sf"/>
</dbReference>
<dbReference type="InterPro" id="IPR000064">
    <property type="entry name" value="NLP_P60_dom"/>
</dbReference>
<dbReference type="Pfam" id="PF00877">
    <property type="entry name" value="NLPC_P60"/>
    <property type="match status" value="1"/>
</dbReference>
<keyword evidence="8" id="KW-1185">Reference proteome</keyword>
<dbReference type="InterPro" id="IPR002477">
    <property type="entry name" value="Peptidoglycan-bd-like"/>
</dbReference>
<dbReference type="Pfam" id="PF01471">
    <property type="entry name" value="PG_binding_1"/>
    <property type="match status" value="2"/>
</dbReference>
<dbReference type="InterPro" id="IPR051202">
    <property type="entry name" value="Peptidase_C40"/>
</dbReference>
<dbReference type="SUPFAM" id="SSF54001">
    <property type="entry name" value="Cysteine proteinases"/>
    <property type="match status" value="1"/>
</dbReference>
<evidence type="ECO:0000256" key="3">
    <source>
        <dbReference type="ARBA" id="ARBA00022801"/>
    </source>
</evidence>
<accession>A0A940WQ61</accession>
<keyword evidence="3" id="KW-0378">Hydrolase</keyword>
<dbReference type="PANTHER" id="PTHR47053">
    <property type="entry name" value="MUREIN DD-ENDOPEPTIDASE MEPH-RELATED"/>
    <property type="match status" value="1"/>
</dbReference>
<dbReference type="Gene3D" id="1.10.101.10">
    <property type="entry name" value="PGBD-like superfamily/PGBD"/>
    <property type="match status" value="2"/>
</dbReference>
<evidence type="ECO:0000256" key="4">
    <source>
        <dbReference type="ARBA" id="ARBA00022807"/>
    </source>
</evidence>
<name>A0A940WQ61_9BACI</name>
<protein>
    <submittedName>
        <fullName evidence="7">Peptidoglycan-binding protein</fullName>
    </submittedName>
</protein>